<organism evidence="1 2">
    <name type="scientific">Planktothrix rubescens CCAP 1459/22</name>
    <dbReference type="NCBI Taxonomy" id="329571"/>
    <lineage>
        <taxon>Bacteria</taxon>
        <taxon>Bacillati</taxon>
        <taxon>Cyanobacteriota</taxon>
        <taxon>Cyanophyceae</taxon>
        <taxon>Oscillatoriophycideae</taxon>
        <taxon>Oscillatoriales</taxon>
        <taxon>Microcoleaceae</taxon>
        <taxon>Planktothrix</taxon>
    </lineage>
</organism>
<accession>A0A6J7ZGM7</accession>
<sequence>MILHLKILYKEIRLSLKKADINSTIINVFSANCQVTAITFSDEVRSLFGVSRDF</sequence>
<dbReference type="AlphaFoldDB" id="A0A6J7ZGM7"/>
<gene>
    <name evidence="1" type="ORF">PLAN_120233</name>
</gene>
<comment type="caution">
    <text evidence="1">The sequence shown here is derived from an EMBL/GenBank/DDBJ whole genome shotgun (WGS) entry which is preliminary data.</text>
</comment>
<name>A0A6J7ZGM7_PLARU</name>
<protein>
    <submittedName>
        <fullName evidence="1">Uncharacterized protein</fullName>
    </submittedName>
</protein>
<evidence type="ECO:0000313" key="1">
    <source>
        <dbReference type="EMBL" id="CAC5341025.1"/>
    </source>
</evidence>
<dbReference type="RefSeq" id="WP_155806228.1">
    <property type="nucleotide sequence ID" value="NZ_LR812491.1"/>
</dbReference>
<proteinExistence type="predicted"/>
<dbReference type="EMBL" id="CZCZ02000007">
    <property type="protein sequence ID" value="CAC5341025.1"/>
    <property type="molecule type" value="Genomic_DNA"/>
</dbReference>
<dbReference type="Proteomes" id="UP000196521">
    <property type="component" value="Unassembled WGS sequence"/>
</dbReference>
<keyword evidence="2" id="KW-1185">Reference proteome</keyword>
<evidence type="ECO:0000313" key="2">
    <source>
        <dbReference type="Proteomes" id="UP000196521"/>
    </source>
</evidence>
<reference evidence="1" key="1">
    <citation type="submission" date="2020-05" db="EMBL/GenBank/DDBJ databases">
        <authorList>
            <consortium name="Genoscope - CEA"/>
            <person name="William W."/>
        </authorList>
    </citation>
    <scope>NUCLEOTIDE SEQUENCE [LARGE SCALE GENOMIC DNA]</scope>
    <source>
        <strain evidence="1">PCC 7821</strain>
    </source>
</reference>